<comment type="caution">
    <text evidence="4">The sequence shown here is derived from an EMBL/GenBank/DDBJ whole genome shotgun (WGS) entry which is preliminary data.</text>
</comment>
<dbReference type="PANTHER" id="PTHR43308:SF5">
    <property type="entry name" value="S-LAYER PROTEIN _ PEPTIDOGLYCAN ENDO-BETA-N-ACETYLGLUCOSAMINIDASE"/>
    <property type="match status" value="1"/>
</dbReference>
<keyword evidence="2" id="KW-0732">Signal</keyword>
<evidence type="ECO:0000313" key="5">
    <source>
        <dbReference type="Proteomes" id="UP001589818"/>
    </source>
</evidence>
<dbReference type="InterPro" id="IPR001119">
    <property type="entry name" value="SLH_dom"/>
</dbReference>
<dbReference type="Proteomes" id="UP001589818">
    <property type="component" value="Unassembled WGS sequence"/>
</dbReference>
<feature type="domain" description="SLH" evidence="3">
    <location>
        <begin position="28"/>
        <end position="86"/>
    </location>
</feature>
<proteinExistence type="predicted"/>
<organism evidence="4 5">
    <name type="scientific">Paenibacillus mendelii</name>
    <dbReference type="NCBI Taxonomy" id="206163"/>
    <lineage>
        <taxon>Bacteria</taxon>
        <taxon>Bacillati</taxon>
        <taxon>Bacillota</taxon>
        <taxon>Bacilli</taxon>
        <taxon>Bacillales</taxon>
        <taxon>Paenibacillaceae</taxon>
        <taxon>Paenibacillus</taxon>
    </lineage>
</organism>
<keyword evidence="5" id="KW-1185">Reference proteome</keyword>
<dbReference type="PANTHER" id="PTHR43308">
    <property type="entry name" value="OUTER MEMBRANE PROTEIN ALPHA-RELATED"/>
    <property type="match status" value="1"/>
</dbReference>
<gene>
    <name evidence="4" type="ORF">ACFFJ8_11310</name>
</gene>
<dbReference type="Pfam" id="PF00395">
    <property type="entry name" value="SLH"/>
    <property type="match status" value="3"/>
</dbReference>
<evidence type="ECO:0000256" key="1">
    <source>
        <dbReference type="SAM" id="MobiDB-lite"/>
    </source>
</evidence>
<dbReference type="PROSITE" id="PS51272">
    <property type="entry name" value="SLH"/>
    <property type="match status" value="3"/>
</dbReference>
<feature type="domain" description="SLH" evidence="3">
    <location>
        <begin position="87"/>
        <end position="150"/>
    </location>
</feature>
<dbReference type="RefSeq" id="WP_204820302.1">
    <property type="nucleotide sequence ID" value="NZ_JANHOF010000007.1"/>
</dbReference>
<protein>
    <submittedName>
        <fullName evidence="4">S-layer homology domain-containing protein</fullName>
    </submittedName>
</protein>
<feature type="domain" description="SLH" evidence="3">
    <location>
        <begin position="152"/>
        <end position="211"/>
    </location>
</feature>
<feature type="chain" id="PRO_5045179711" evidence="2">
    <location>
        <begin position="30"/>
        <end position="920"/>
    </location>
</feature>
<feature type="compositionally biased region" description="Gly residues" evidence="1">
    <location>
        <begin position="440"/>
        <end position="451"/>
    </location>
</feature>
<name>A0ABV6J901_9BACL</name>
<feature type="signal peptide" evidence="2">
    <location>
        <begin position="1"/>
        <end position="29"/>
    </location>
</feature>
<evidence type="ECO:0000313" key="4">
    <source>
        <dbReference type="EMBL" id="MFC0391949.1"/>
    </source>
</evidence>
<evidence type="ECO:0000259" key="3">
    <source>
        <dbReference type="PROSITE" id="PS51272"/>
    </source>
</evidence>
<dbReference type="EMBL" id="JBHLVF010000013">
    <property type="protein sequence ID" value="MFC0391949.1"/>
    <property type="molecule type" value="Genomic_DNA"/>
</dbReference>
<reference evidence="4 5" key="1">
    <citation type="submission" date="2024-09" db="EMBL/GenBank/DDBJ databases">
        <authorList>
            <person name="Sun Q."/>
            <person name="Mori K."/>
        </authorList>
    </citation>
    <scope>NUCLEOTIDE SEQUENCE [LARGE SCALE GENOMIC DNA]</scope>
    <source>
        <strain evidence="4 5">CCM 4839</strain>
    </source>
</reference>
<sequence length="920" mass="97680">MSIKKTNRRVLSLLLAVGLVLSSIGTAFGAAAASDIKGHWAENQINSWLEQGFVKGFEDGTFKPNKTISRAEFVALVNRSFGFTEKTEVTFTDMKESNWSYSEVQIAVKAGYITGYTNNTFGPNDEITREQIAAIVTKLLNLKASSSYTSSFKDEATIAAWSKPAVAAVAENKIMSGYNQAFNPTHSATRAEALVVLDNAGKLRVTTTTFDKEGTYGPETGSQVINGNVTITAAGVTLQNTVINGDLVLDKGIGEGDAFLKNVTVKGNTTVKGGGANSIHFEDSILLTVIVDKATGTVRIVAEGTTTIASVVVQSPATLEEADLTGTGFTAVELSKLLPKDSLVTLIGSFESLNIVGAQIKVDIPSGSVDKATVAASAEGVSVNLSKEAKIISLILEAAAKFLGAGTIDSATLSELAKDTTFETKPSKLEGATPTTPPVTGGGGWGGGGGTTTPPTDQQAPVISNDAEMTVDNQGLTLLFSFNEQIDLGTSANVEIKYFQQTHAGLLPLKNKTAGTDLVKNKTWDGYLYGMENGVSYSKGTANIAANQNVISANTKLGSLVKQGHHGVDGDMDYVTIDWNAPATYVAQIVVTDNVGNRSAVKEVTATVPVIDDEVAPVINNATLSVSPETGLLLQFDINESIDFDTDANVEIKYFTKDANDDLHPISNSIAGGALVKNKDWDGYLYGMETGKNYSKGLKLNSQYLNIIPAETKLGTLVKQGYHTDSTDMDYVTIDWHTAATYVAQIIVTDNAGHESVVEEVEAAVPGPVISNASLSVDDQGLTLLFSANEEIDFATQANVVIKYFKKTGSGLQPLLNTTTDLDLIKDKSWDGYLYDMVTNTNYSKGNDPNSTYLNVIPANAQLGTLVKQAHHGVDGDMNYVDIDWTTPATYVAQIVVTNNAGFKSVVKEVEATVSDVVIP</sequence>
<accession>A0ABV6J901</accession>
<feature type="region of interest" description="Disordered" evidence="1">
    <location>
        <begin position="422"/>
        <end position="460"/>
    </location>
</feature>
<evidence type="ECO:0000256" key="2">
    <source>
        <dbReference type="SAM" id="SignalP"/>
    </source>
</evidence>
<dbReference type="InterPro" id="IPR051465">
    <property type="entry name" value="Cell_Envelope_Struct_Comp"/>
</dbReference>